<proteinExistence type="predicted"/>
<sequence length="272" mass="30596">MKYTNLIALLVLMGLFTFSITYSPIYGNWRYVGADGVTLTGEIHPRCRQAQRFSSFYGPCPLLLTLLGRDSSYDYGDLPESGNGVSVILYRQNQHSSPCQIYAAKNREVLTAADVSLGGRTYQRREGGMLPDFNLEVKRAGERPSGGRLDYGAHGELVAWSTWGNDVDQRWQWNEEQSQFVVPGERRYDDGLSEWIMPVVHSALQDGEDPTAHNAAIREQAEAWRVQQVDYFSQLLGTPIPMNCNDLTGWLLPREKTENTDEHAGGKTATRE</sequence>
<protein>
    <submittedName>
        <fullName evidence="1">Uncharacterized protein</fullName>
    </submittedName>
</protein>
<dbReference type="GeneID" id="57606214"/>
<organism evidence="1 2">
    <name type="scientific">Ectopseudomonas mendocina S5.2</name>
    <dbReference type="NCBI Taxonomy" id="1225174"/>
    <lineage>
        <taxon>Bacteria</taxon>
        <taxon>Pseudomonadati</taxon>
        <taxon>Pseudomonadota</taxon>
        <taxon>Gammaproteobacteria</taxon>
        <taxon>Pseudomonadales</taxon>
        <taxon>Pseudomonadaceae</taxon>
        <taxon>Ectopseudomonas</taxon>
    </lineage>
</organism>
<dbReference type="EMBL" id="CP013124">
    <property type="protein sequence ID" value="ALN18969.1"/>
    <property type="molecule type" value="Genomic_DNA"/>
</dbReference>
<evidence type="ECO:0000313" key="1">
    <source>
        <dbReference type="EMBL" id="ALN18969.1"/>
    </source>
</evidence>
<keyword evidence="2" id="KW-1185">Reference proteome</keyword>
<evidence type="ECO:0000313" key="2">
    <source>
        <dbReference type="Proteomes" id="UP000028530"/>
    </source>
</evidence>
<accession>A0ABM5VVV7</accession>
<name>A0ABM5VVV7_ECTME</name>
<gene>
    <name evidence="1" type="ORF">DW68_010100</name>
</gene>
<reference evidence="1 2" key="1">
    <citation type="submission" date="2015-11" db="EMBL/GenBank/DDBJ databases">
        <authorList>
            <person name="Chong T.M."/>
            <person name="Chan K.G."/>
            <person name="Dessaux Y."/>
        </authorList>
    </citation>
    <scope>NUCLEOTIDE SEQUENCE [LARGE SCALE GENOMIC DNA]</scope>
    <source>
        <strain evidence="1 2">S5.2</strain>
    </source>
</reference>
<dbReference type="Proteomes" id="UP000028530">
    <property type="component" value="Chromosome"/>
</dbReference>
<dbReference type="RefSeq" id="WP_017363217.1">
    <property type="nucleotide sequence ID" value="NZ_CP013124.1"/>
</dbReference>